<name>A0A8S3Z533_9EUPU</name>
<gene>
    <name evidence="14" type="ORF">CUNI_LOCUS7394</name>
</gene>
<keyword evidence="7" id="KW-0675">Receptor</keyword>
<proteinExistence type="predicted"/>
<dbReference type="GO" id="GO:0007214">
    <property type="term" value="P:gamma-aminobutyric acid signaling pathway"/>
    <property type="evidence" value="ECO:0007669"/>
    <property type="project" value="TreeGrafter"/>
</dbReference>
<dbReference type="Proteomes" id="UP000678393">
    <property type="component" value="Unassembled WGS sequence"/>
</dbReference>
<comment type="subcellular location">
    <subcellularLocation>
        <location evidence="1">Cell membrane</location>
        <topology evidence="1">Multi-pass membrane protein</topology>
    </subcellularLocation>
</comment>
<feature type="transmembrane region" description="Helical" evidence="12">
    <location>
        <begin position="459"/>
        <end position="480"/>
    </location>
</feature>
<dbReference type="InterPro" id="IPR017978">
    <property type="entry name" value="GPCR_3_C"/>
</dbReference>
<feature type="coiled-coil region" evidence="10">
    <location>
        <begin position="524"/>
        <end position="551"/>
    </location>
</feature>
<evidence type="ECO:0000259" key="13">
    <source>
        <dbReference type="PROSITE" id="PS50259"/>
    </source>
</evidence>
<evidence type="ECO:0000256" key="8">
    <source>
        <dbReference type="ARBA" id="ARBA00023180"/>
    </source>
</evidence>
<dbReference type="GO" id="GO:0038039">
    <property type="term" value="C:G protein-coupled receptor heterodimeric complex"/>
    <property type="evidence" value="ECO:0007669"/>
    <property type="project" value="TreeGrafter"/>
</dbReference>
<dbReference type="PANTHER" id="PTHR10519">
    <property type="entry name" value="GABA-B RECEPTOR"/>
    <property type="match status" value="1"/>
</dbReference>
<evidence type="ECO:0000256" key="5">
    <source>
        <dbReference type="ARBA" id="ARBA00023040"/>
    </source>
</evidence>
<evidence type="ECO:0000256" key="6">
    <source>
        <dbReference type="ARBA" id="ARBA00023136"/>
    </source>
</evidence>
<keyword evidence="3 12" id="KW-0812">Transmembrane</keyword>
<dbReference type="OrthoDB" id="2150267at2759"/>
<feature type="domain" description="G-protein coupled receptors family 3 profile" evidence="13">
    <location>
        <begin position="289"/>
        <end position="493"/>
    </location>
</feature>
<dbReference type="PANTHER" id="PTHR10519:SF74">
    <property type="entry name" value="GAMMA-AMINOBUTYRIC ACID TYPE B RECEPTOR SUBUNIT 2"/>
    <property type="match status" value="1"/>
</dbReference>
<dbReference type="AlphaFoldDB" id="A0A8S3Z533"/>
<dbReference type="PRINTS" id="PR01176">
    <property type="entry name" value="GABABRECEPTR"/>
</dbReference>
<evidence type="ECO:0000256" key="12">
    <source>
        <dbReference type="SAM" id="Phobius"/>
    </source>
</evidence>
<keyword evidence="15" id="KW-1185">Reference proteome</keyword>
<reference evidence="14" key="1">
    <citation type="submission" date="2021-04" db="EMBL/GenBank/DDBJ databases">
        <authorList>
            <consortium name="Molecular Ecology Group"/>
        </authorList>
    </citation>
    <scope>NUCLEOTIDE SEQUENCE</scope>
</reference>
<keyword evidence="10" id="KW-0175">Coiled coil</keyword>
<keyword evidence="8" id="KW-0325">Glycoprotein</keyword>
<evidence type="ECO:0000256" key="9">
    <source>
        <dbReference type="ARBA" id="ARBA00023224"/>
    </source>
</evidence>
<feature type="transmembrane region" description="Helical" evidence="12">
    <location>
        <begin position="333"/>
        <end position="354"/>
    </location>
</feature>
<dbReference type="Pfam" id="PF01094">
    <property type="entry name" value="ANF_receptor"/>
    <property type="match status" value="1"/>
</dbReference>
<dbReference type="GO" id="GO:0004965">
    <property type="term" value="F:G protein-coupled GABA receptor activity"/>
    <property type="evidence" value="ECO:0007669"/>
    <property type="project" value="InterPro"/>
</dbReference>
<keyword evidence="6 12" id="KW-0472">Membrane</keyword>
<evidence type="ECO:0000256" key="3">
    <source>
        <dbReference type="ARBA" id="ARBA00022692"/>
    </source>
</evidence>
<feature type="transmembrane region" description="Helical" evidence="12">
    <location>
        <begin position="294"/>
        <end position="312"/>
    </location>
</feature>
<evidence type="ECO:0000256" key="4">
    <source>
        <dbReference type="ARBA" id="ARBA00022989"/>
    </source>
</evidence>
<keyword evidence="2" id="KW-1003">Cell membrane</keyword>
<dbReference type="InterPro" id="IPR002455">
    <property type="entry name" value="GPCR3_GABA-B"/>
</dbReference>
<dbReference type="InterPro" id="IPR028082">
    <property type="entry name" value="Peripla_BP_I"/>
</dbReference>
<dbReference type="Gene3D" id="3.40.50.2300">
    <property type="match status" value="2"/>
</dbReference>
<dbReference type="EMBL" id="CAJHNH020001171">
    <property type="protein sequence ID" value="CAG5121836.1"/>
    <property type="molecule type" value="Genomic_DNA"/>
</dbReference>
<sequence>MQDVRIIVGNFDQVMARRVFCSARKNSLYGPKHQWIILGTYDDDWWTIDDPMVTCSTWELNDTIHGYLATDALPLSTSDDVTESGLTASEYLHVYNKTRGSEFSKYHGYAYDGVWVVAKALDRLLEAASLTPDLLRGPEVGRVLNETNFVGVTGRVQFQNGDRLGSITISQMQYGRMVKVGEYHALTHTLDLGNGSLITWRDGKPPMDRSVKIEELRHVSFPVYIAFVVLAAMGITMAVLFLAVNIRYRRHSPNMNNLIIVGCILCYMSIFLLGADPDHTDRLLFSYWCTARSWTLALGFTLAFGAMFGKTWRVHAIFTNIKLNKKVIKDYKLMLIVLVLVLLDVLVLVTWQVVDPFDKAVKRLSPEVGLSPEVYADYEIIPKLDYCSSRRMEIWLGALYAYKGLLLAFGCFLAWETRHVSIPALNDSKYIGMSVYNVVIMCVCGAAVSFIIEDRPTESFIIIGLFIIFCTTITLCLVFLPKIVQLKRNPKGNEQRVRATLGHCSKQSKKTEYSVHREKMRETLEENRRLRGFLEQRASELENLLEQLGDDVIKDDVGLRSALIHKTVLDLRNTKESPGKMSLKSCSASDYDSSYSEGSGTTYVYLNDEPAPTTSLLKYRFNNSKLYSEAIEMAGIRFNNRKTSLTLPPASEDEVEDDPFGGVYLGPIDSPTNPDAVDGDASIEERYPLMIDSPSNRELPHRPESATSGDSLLDSFSGAPGLRTSFGSTDTNPGTLVCSMS</sequence>
<comment type="caution">
    <text evidence="14">The sequence shown here is derived from an EMBL/GenBank/DDBJ whole genome shotgun (WGS) entry which is preliminary data.</text>
</comment>
<organism evidence="14 15">
    <name type="scientific">Candidula unifasciata</name>
    <dbReference type="NCBI Taxonomy" id="100452"/>
    <lineage>
        <taxon>Eukaryota</taxon>
        <taxon>Metazoa</taxon>
        <taxon>Spiralia</taxon>
        <taxon>Lophotrochozoa</taxon>
        <taxon>Mollusca</taxon>
        <taxon>Gastropoda</taxon>
        <taxon>Heterobranchia</taxon>
        <taxon>Euthyneura</taxon>
        <taxon>Panpulmonata</taxon>
        <taxon>Eupulmonata</taxon>
        <taxon>Stylommatophora</taxon>
        <taxon>Helicina</taxon>
        <taxon>Helicoidea</taxon>
        <taxon>Geomitridae</taxon>
        <taxon>Candidula</taxon>
    </lineage>
</organism>
<feature type="transmembrane region" description="Helical" evidence="12">
    <location>
        <begin position="256"/>
        <end position="274"/>
    </location>
</feature>
<dbReference type="PROSITE" id="PS50259">
    <property type="entry name" value="G_PROTEIN_RECEP_F3_4"/>
    <property type="match status" value="1"/>
</dbReference>
<evidence type="ECO:0000256" key="7">
    <source>
        <dbReference type="ARBA" id="ARBA00023170"/>
    </source>
</evidence>
<keyword evidence="9" id="KW-0807">Transducer</keyword>
<dbReference type="Pfam" id="PF00003">
    <property type="entry name" value="7tm_3"/>
    <property type="match status" value="1"/>
</dbReference>
<dbReference type="PRINTS" id="PR01177">
    <property type="entry name" value="GABAB1RECPTR"/>
</dbReference>
<dbReference type="PROSITE" id="PS00981">
    <property type="entry name" value="G_PROTEIN_RECEP_F3_3"/>
    <property type="match status" value="1"/>
</dbReference>
<accession>A0A8S3Z533</accession>
<evidence type="ECO:0000256" key="10">
    <source>
        <dbReference type="SAM" id="Coils"/>
    </source>
</evidence>
<feature type="transmembrane region" description="Helical" evidence="12">
    <location>
        <begin position="435"/>
        <end position="453"/>
    </location>
</feature>
<protein>
    <recommendedName>
        <fullName evidence="13">G-protein coupled receptors family 3 profile domain-containing protein</fullName>
    </recommendedName>
</protein>
<evidence type="ECO:0000256" key="11">
    <source>
        <dbReference type="SAM" id="MobiDB-lite"/>
    </source>
</evidence>
<dbReference type="SUPFAM" id="SSF53822">
    <property type="entry name" value="Periplasmic binding protein-like I"/>
    <property type="match status" value="1"/>
</dbReference>
<keyword evidence="5" id="KW-0297">G-protein coupled receptor</keyword>
<evidence type="ECO:0000256" key="1">
    <source>
        <dbReference type="ARBA" id="ARBA00004651"/>
    </source>
</evidence>
<feature type="region of interest" description="Disordered" evidence="11">
    <location>
        <begin position="722"/>
        <end position="741"/>
    </location>
</feature>
<dbReference type="InterPro" id="IPR001828">
    <property type="entry name" value="ANF_lig-bd_rcpt"/>
</dbReference>
<dbReference type="InterPro" id="IPR017979">
    <property type="entry name" value="GPCR_3_CS"/>
</dbReference>
<evidence type="ECO:0000313" key="14">
    <source>
        <dbReference type="EMBL" id="CAG5121836.1"/>
    </source>
</evidence>
<evidence type="ECO:0000313" key="15">
    <source>
        <dbReference type="Proteomes" id="UP000678393"/>
    </source>
</evidence>
<feature type="non-terminal residue" evidence="14">
    <location>
        <position position="1"/>
    </location>
</feature>
<keyword evidence="4 12" id="KW-1133">Transmembrane helix</keyword>
<feature type="region of interest" description="Disordered" evidence="11">
    <location>
        <begin position="692"/>
        <end position="716"/>
    </location>
</feature>
<feature type="transmembrane region" description="Helical" evidence="12">
    <location>
        <begin position="221"/>
        <end position="244"/>
    </location>
</feature>
<feature type="compositionally biased region" description="Polar residues" evidence="11">
    <location>
        <begin position="725"/>
        <end position="741"/>
    </location>
</feature>
<evidence type="ECO:0000256" key="2">
    <source>
        <dbReference type="ARBA" id="ARBA00022475"/>
    </source>
</evidence>